<comment type="caution">
    <text evidence="2">The sequence shown here is derived from an EMBL/GenBank/DDBJ whole genome shotgun (WGS) entry which is preliminary data.</text>
</comment>
<feature type="region of interest" description="Disordered" evidence="1">
    <location>
        <begin position="427"/>
        <end position="470"/>
    </location>
</feature>
<dbReference type="EMBL" id="PDNA01000208">
    <property type="protein sequence ID" value="PGH03630.1"/>
    <property type="molecule type" value="Genomic_DNA"/>
</dbReference>
<accession>A0A2B7X442</accession>
<evidence type="ECO:0000313" key="3">
    <source>
        <dbReference type="Proteomes" id="UP000224634"/>
    </source>
</evidence>
<feature type="compositionally biased region" description="Polar residues" evidence="1">
    <location>
        <begin position="596"/>
        <end position="621"/>
    </location>
</feature>
<feature type="region of interest" description="Disordered" evidence="1">
    <location>
        <begin position="485"/>
        <end position="639"/>
    </location>
</feature>
<evidence type="ECO:0000313" key="2">
    <source>
        <dbReference type="EMBL" id="PGH03630.1"/>
    </source>
</evidence>
<reference evidence="2 3" key="1">
    <citation type="submission" date="2017-10" db="EMBL/GenBank/DDBJ databases">
        <title>Comparative genomics in systemic dimorphic fungi from Ajellomycetaceae.</title>
        <authorList>
            <person name="Munoz J.F."/>
            <person name="Mcewen J.G."/>
            <person name="Clay O.K."/>
            <person name="Cuomo C.A."/>
        </authorList>
    </citation>
    <scope>NUCLEOTIDE SEQUENCE [LARGE SCALE GENOMIC DNA]</scope>
    <source>
        <strain evidence="2 3">UAMH7299</strain>
    </source>
</reference>
<name>A0A2B7X442_POLH7</name>
<dbReference type="Proteomes" id="UP000224634">
    <property type="component" value="Unassembled WGS sequence"/>
</dbReference>
<dbReference type="AlphaFoldDB" id="A0A2B7X442"/>
<organism evidence="2 3">
    <name type="scientific">Polytolypa hystricis (strain UAMH7299)</name>
    <dbReference type="NCBI Taxonomy" id="1447883"/>
    <lineage>
        <taxon>Eukaryota</taxon>
        <taxon>Fungi</taxon>
        <taxon>Dikarya</taxon>
        <taxon>Ascomycota</taxon>
        <taxon>Pezizomycotina</taxon>
        <taxon>Eurotiomycetes</taxon>
        <taxon>Eurotiomycetidae</taxon>
        <taxon>Onygenales</taxon>
        <taxon>Onygenales incertae sedis</taxon>
        <taxon>Polytolypa</taxon>
    </lineage>
</organism>
<feature type="compositionally biased region" description="Basic and acidic residues" evidence="1">
    <location>
        <begin position="435"/>
        <end position="463"/>
    </location>
</feature>
<sequence>MSSGTVLMPVAEHPTPRSPGPGPRSNKGSPRRRTSTHNDPHDTTNISGTTFVAHDSDHEMRDLDPGLAAEMLHDISLNSKVILSCLANPKKCSNDNTSYEDILKPFNVPGFGRKFQLRVNLLEDAKASFTRDHFISRPSARKVLPSIRGQRHELYAACQKANLAQLAVDFISPSERNLKEVFLELDSLFPSPFVASFTSNEAHDPTTSNFKDETFIIGLEIRTQHLLAELKAARDDLFYSDPNIIISRIFHTLSGDEEQPKFQGWDIDGLRDPSDMEAVPGELSHIVLERIEKIRESCIDIDTEYVDLEKLEALFPWSSFIVRLSKWICSRTAEIDEQLKRLQHEESVSRTLHMEATGQSSPDRSKNVSIPPALPPNSPRKTIAISHTMVAVAKPAVSTAPGEISKRRSSLLSGAAVRHLKKRKSLLDAAASTEGGKRSEARRSDKGDGKGYLDILKETRLPEPVKPTTSGAAVPEVVIVNDSRNLSSRSPASKTAAARAKQKSFNDRQLNAGRVSPISQGAPDKTPSRKRRAPEPDDDFQAPHLDESEEEESGFETYQDKAGPSRKRAPQRQEPAAKRPRLEPREPVARQRPVASATSPGRHSNTTSTEGTQVRQRSASHQTREKSTPSPRPKMFPGRRFRMRTEWTLEEVNQVERLIADIGPFWSAIKKEDEADHEPKLLNRSTANIKDKAMTIAFQCRRDRRSLPRNFDHIRLRERDREELRQRGIDYVEEGVDEEA</sequence>
<protein>
    <recommendedName>
        <fullName evidence="4">Myb-like domain-containing protein</fullName>
    </recommendedName>
</protein>
<feature type="compositionally biased region" description="Basic and acidic residues" evidence="1">
    <location>
        <begin position="575"/>
        <end position="589"/>
    </location>
</feature>
<dbReference type="OrthoDB" id="5398572at2759"/>
<feature type="region of interest" description="Disordered" evidence="1">
    <location>
        <begin position="1"/>
        <end position="55"/>
    </location>
</feature>
<keyword evidence="3" id="KW-1185">Reference proteome</keyword>
<gene>
    <name evidence="2" type="ORF">AJ80_08651</name>
</gene>
<feature type="region of interest" description="Disordered" evidence="1">
    <location>
        <begin position="350"/>
        <end position="380"/>
    </location>
</feature>
<dbReference type="STRING" id="1447883.A0A2B7X442"/>
<evidence type="ECO:0000256" key="1">
    <source>
        <dbReference type="SAM" id="MobiDB-lite"/>
    </source>
</evidence>
<evidence type="ECO:0008006" key="4">
    <source>
        <dbReference type="Google" id="ProtNLM"/>
    </source>
</evidence>
<proteinExistence type="predicted"/>